<organism evidence="1 2">
    <name type="scientific">Trichonephila clavata</name>
    <name type="common">Joro spider</name>
    <name type="synonym">Nephila clavata</name>
    <dbReference type="NCBI Taxonomy" id="2740835"/>
    <lineage>
        <taxon>Eukaryota</taxon>
        <taxon>Metazoa</taxon>
        <taxon>Ecdysozoa</taxon>
        <taxon>Arthropoda</taxon>
        <taxon>Chelicerata</taxon>
        <taxon>Arachnida</taxon>
        <taxon>Araneae</taxon>
        <taxon>Araneomorphae</taxon>
        <taxon>Entelegynae</taxon>
        <taxon>Araneoidea</taxon>
        <taxon>Nephilidae</taxon>
        <taxon>Trichonephila</taxon>
    </lineage>
</organism>
<reference evidence="1" key="1">
    <citation type="submission" date="2020-07" db="EMBL/GenBank/DDBJ databases">
        <title>Multicomponent nature underlies the extraordinary mechanical properties of spider dragline silk.</title>
        <authorList>
            <person name="Kono N."/>
            <person name="Nakamura H."/>
            <person name="Mori M."/>
            <person name="Yoshida Y."/>
            <person name="Ohtoshi R."/>
            <person name="Malay A.D."/>
            <person name="Moran D.A.P."/>
            <person name="Tomita M."/>
            <person name="Numata K."/>
            <person name="Arakawa K."/>
        </authorList>
    </citation>
    <scope>NUCLEOTIDE SEQUENCE</scope>
</reference>
<evidence type="ECO:0000313" key="1">
    <source>
        <dbReference type="EMBL" id="GFQ85577.1"/>
    </source>
</evidence>
<keyword evidence="2" id="KW-1185">Reference proteome</keyword>
<proteinExistence type="predicted"/>
<gene>
    <name evidence="1" type="ORF">TNCT_10871</name>
</gene>
<dbReference type="Proteomes" id="UP000887116">
    <property type="component" value="Unassembled WGS sequence"/>
</dbReference>
<name>A0A8X6I1A4_TRICU</name>
<accession>A0A8X6I1A4</accession>
<sequence length="78" mass="8857">MDVNKERIRHVLQFDKVENASQAAKIVSGVYGPDTVTANYEQFLVSLIPFRYDLHRKFDKIPEIKLTGLLVVVAAPRS</sequence>
<dbReference type="EMBL" id="BMAO01032901">
    <property type="protein sequence ID" value="GFQ85577.1"/>
    <property type="molecule type" value="Genomic_DNA"/>
</dbReference>
<dbReference type="OrthoDB" id="8056049at2759"/>
<protein>
    <submittedName>
        <fullName evidence="1">Uncharacterized protein</fullName>
    </submittedName>
</protein>
<comment type="caution">
    <text evidence="1">The sequence shown here is derived from an EMBL/GenBank/DDBJ whole genome shotgun (WGS) entry which is preliminary data.</text>
</comment>
<dbReference type="AlphaFoldDB" id="A0A8X6I1A4"/>
<evidence type="ECO:0000313" key="2">
    <source>
        <dbReference type="Proteomes" id="UP000887116"/>
    </source>
</evidence>